<dbReference type="EMBL" id="CM044702">
    <property type="protein sequence ID" value="KAI5675277.1"/>
    <property type="molecule type" value="Genomic_DNA"/>
</dbReference>
<accession>A0ACC0BRH9</accession>
<name>A0ACC0BRH9_CATRO</name>
<sequence length="430" mass="48218">MKKKAETIFGPSYGIDKLNRTSFPKGFLFGAASSAYQIEGAWNVDGKGPSNWDYFTHKYPDNPINHHSTIGWVNICLLTQIYNITEKIADGNNGDVAADSYHLYKKDIALLKGINMDSYRFSIAWSRILPSKTSSASFELNLSNNLLICSKGITPIVTLFHWDVPQALEEEYGGFLSNKIVRDFCDYANICFERFGDRVKHWITLNEPSTYSIGGYESGSSAPGRCSSWMNKNCTAGISGNELYIVTHTQILAHAAAVQLYKTKYQAEQKGGIGITVVSMWMEPLSNSSADRQSAIRQLDFMLGWLMNPIVYGDYPDSMRRLVGSRLPKFTTEEAKQVKGSYDFIGLNYYSALYVSDATATSNPSNLTSYFTDSKTNLAVARNGKLIGEQTASNWFYVYPQGIHKLLIYTKKTYKDPVIYITENGIEFIL</sequence>
<evidence type="ECO:0000313" key="1">
    <source>
        <dbReference type="EMBL" id="KAI5675277.1"/>
    </source>
</evidence>
<proteinExistence type="predicted"/>
<reference evidence="2" key="1">
    <citation type="journal article" date="2023" name="Nat. Plants">
        <title>Single-cell RNA sequencing provides a high-resolution roadmap for understanding the multicellular compartmentation of specialized metabolism.</title>
        <authorList>
            <person name="Sun S."/>
            <person name="Shen X."/>
            <person name="Li Y."/>
            <person name="Li Y."/>
            <person name="Wang S."/>
            <person name="Li R."/>
            <person name="Zhang H."/>
            <person name="Shen G."/>
            <person name="Guo B."/>
            <person name="Wei J."/>
            <person name="Xu J."/>
            <person name="St-Pierre B."/>
            <person name="Chen S."/>
            <person name="Sun C."/>
        </authorList>
    </citation>
    <scope>NUCLEOTIDE SEQUENCE [LARGE SCALE GENOMIC DNA]</scope>
</reference>
<keyword evidence="2" id="KW-1185">Reference proteome</keyword>
<evidence type="ECO:0000313" key="2">
    <source>
        <dbReference type="Proteomes" id="UP001060085"/>
    </source>
</evidence>
<dbReference type="Proteomes" id="UP001060085">
    <property type="component" value="Linkage Group LG02"/>
</dbReference>
<protein>
    <submittedName>
        <fullName evidence="1">Uncharacterized protein</fullName>
    </submittedName>
</protein>
<comment type="caution">
    <text evidence="1">The sequence shown here is derived from an EMBL/GenBank/DDBJ whole genome shotgun (WGS) entry which is preliminary data.</text>
</comment>
<organism evidence="1 2">
    <name type="scientific">Catharanthus roseus</name>
    <name type="common">Madagascar periwinkle</name>
    <name type="synonym">Vinca rosea</name>
    <dbReference type="NCBI Taxonomy" id="4058"/>
    <lineage>
        <taxon>Eukaryota</taxon>
        <taxon>Viridiplantae</taxon>
        <taxon>Streptophyta</taxon>
        <taxon>Embryophyta</taxon>
        <taxon>Tracheophyta</taxon>
        <taxon>Spermatophyta</taxon>
        <taxon>Magnoliopsida</taxon>
        <taxon>eudicotyledons</taxon>
        <taxon>Gunneridae</taxon>
        <taxon>Pentapetalae</taxon>
        <taxon>asterids</taxon>
        <taxon>lamiids</taxon>
        <taxon>Gentianales</taxon>
        <taxon>Apocynaceae</taxon>
        <taxon>Rauvolfioideae</taxon>
        <taxon>Vinceae</taxon>
        <taxon>Catharanthinae</taxon>
        <taxon>Catharanthus</taxon>
    </lineage>
</organism>
<gene>
    <name evidence="1" type="ORF">M9H77_06227</name>
</gene>